<keyword evidence="5 6" id="KW-0472">Membrane</keyword>
<reference evidence="7 8" key="1">
    <citation type="submission" date="2024-06" db="EMBL/GenBank/DDBJ databases">
        <title>Genomic Encyclopedia of Type Strains, Phase IV (KMG-IV): sequencing the most valuable type-strain genomes for metagenomic binning, comparative biology and taxonomic classification.</title>
        <authorList>
            <person name="Goeker M."/>
        </authorList>
    </citation>
    <scope>NUCLEOTIDE SEQUENCE [LARGE SCALE GENOMIC DNA]</scope>
    <source>
        <strain evidence="7 8">DSM 27865</strain>
    </source>
</reference>
<comment type="caution">
    <text evidence="7">The sequence shown here is derived from an EMBL/GenBank/DDBJ whole genome shotgun (WGS) entry which is preliminary data.</text>
</comment>
<evidence type="ECO:0000256" key="3">
    <source>
        <dbReference type="ARBA" id="ARBA00022692"/>
    </source>
</evidence>
<keyword evidence="7" id="KW-0762">Sugar transport</keyword>
<dbReference type="EMBL" id="JBEPML010000004">
    <property type="protein sequence ID" value="MET3791390.1"/>
    <property type="molecule type" value="Genomic_DNA"/>
</dbReference>
<evidence type="ECO:0000256" key="1">
    <source>
        <dbReference type="ARBA" id="ARBA00004651"/>
    </source>
</evidence>
<keyword evidence="2" id="KW-1003">Cell membrane</keyword>
<name>A0ABV2MX64_9HYPH</name>
<feature type="transmembrane region" description="Helical" evidence="6">
    <location>
        <begin position="191"/>
        <end position="212"/>
    </location>
</feature>
<gene>
    <name evidence="7" type="ORF">ABID37_001598</name>
</gene>
<keyword evidence="8" id="KW-1185">Reference proteome</keyword>
<dbReference type="Pfam" id="PF02653">
    <property type="entry name" value="BPD_transp_2"/>
    <property type="match status" value="1"/>
</dbReference>
<dbReference type="InterPro" id="IPR001851">
    <property type="entry name" value="ABC_transp_permease"/>
</dbReference>
<dbReference type="PANTHER" id="PTHR47089:SF1">
    <property type="entry name" value="GUANOSINE ABC TRANSPORTER PERMEASE PROTEIN NUPP"/>
    <property type="match status" value="1"/>
</dbReference>
<protein>
    <submittedName>
        <fullName evidence="7">Simple sugar transport system permease protein</fullName>
    </submittedName>
</protein>
<proteinExistence type="predicted"/>
<dbReference type="PANTHER" id="PTHR47089">
    <property type="entry name" value="ABC TRANSPORTER, PERMEASE PROTEIN"/>
    <property type="match status" value="1"/>
</dbReference>
<feature type="transmembrane region" description="Helical" evidence="6">
    <location>
        <begin position="315"/>
        <end position="335"/>
    </location>
</feature>
<keyword evidence="3 6" id="KW-0812">Transmembrane</keyword>
<evidence type="ECO:0000256" key="2">
    <source>
        <dbReference type="ARBA" id="ARBA00022475"/>
    </source>
</evidence>
<evidence type="ECO:0000313" key="8">
    <source>
        <dbReference type="Proteomes" id="UP001549076"/>
    </source>
</evidence>
<feature type="transmembrane region" description="Helical" evidence="6">
    <location>
        <begin position="278"/>
        <end position="303"/>
    </location>
</feature>
<feature type="transmembrane region" description="Helical" evidence="6">
    <location>
        <begin position="61"/>
        <end position="83"/>
    </location>
</feature>
<feature type="transmembrane region" description="Helical" evidence="6">
    <location>
        <begin position="245"/>
        <end position="266"/>
    </location>
</feature>
<evidence type="ECO:0000256" key="6">
    <source>
        <dbReference type="SAM" id="Phobius"/>
    </source>
</evidence>
<dbReference type="RefSeq" id="WP_354193719.1">
    <property type="nucleotide sequence ID" value="NZ_JBEPML010000004.1"/>
</dbReference>
<comment type="subcellular location">
    <subcellularLocation>
        <location evidence="1">Cell membrane</location>
        <topology evidence="1">Multi-pass membrane protein</topology>
    </subcellularLocation>
</comment>
<keyword evidence="7" id="KW-0813">Transport</keyword>
<feature type="transmembrane region" description="Helical" evidence="6">
    <location>
        <begin position="118"/>
        <end position="139"/>
    </location>
</feature>
<sequence length="351" mass="36312">MKTPQISMRFDGFQLFSDIGIFVLSLLAAMLLVAGLVELIGGDALAALSAMVEGVVGSRQAIVETVIEATPTALCGLAFLIPFKAGFFNIGAQGHLQLGALAAVFVTTTFTLPAPLMIPLALVVSALAGMLLIAPSLVLKVKRGANEVTTTVMLNFVAIEFVLAMVTGPMQQPDSFFAESNLIPADYRLPVMVVHVGVFLAVAIIVAAGWILKHTVFGFRLDALGGNPSAAGALGMRTGATLAKAVLVAGAIGGIAGGIQALGVVFQVAEHWAKPWGFLGILAALMGRNPVGVIFAALLLAGLEIGGRNMQAMTGVPAALVFLLQSVPVLLLLAVRSTHFFKMMSLPGASR</sequence>
<feature type="transmembrane region" description="Helical" evidence="6">
    <location>
        <begin position="21"/>
        <end position="41"/>
    </location>
</feature>
<accession>A0ABV2MX64</accession>
<evidence type="ECO:0000313" key="7">
    <source>
        <dbReference type="EMBL" id="MET3791390.1"/>
    </source>
</evidence>
<feature type="transmembrane region" description="Helical" evidence="6">
    <location>
        <begin position="95"/>
        <end position="112"/>
    </location>
</feature>
<dbReference type="CDD" id="cd06580">
    <property type="entry name" value="TM_PBP1_transp_TpRbsC_like"/>
    <property type="match status" value="1"/>
</dbReference>
<keyword evidence="4 6" id="KW-1133">Transmembrane helix</keyword>
<evidence type="ECO:0000256" key="5">
    <source>
        <dbReference type="ARBA" id="ARBA00023136"/>
    </source>
</evidence>
<organism evidence="7 8">
    <name type="scientific">Aquamicrobium terrae</name>
    <dbReference type="NCBI Taxonomy" id="1324945"/>
    <lineage>
        <taxon>Bacteria</taxon>
        <taxon>Pseudomonadati</taxon>
        <taxon>Pseudomonadota</taxon>
        <taxon>Alphaproteobacteria</taxon>
        <taxon>Hyphomicrobiales</taxon>
        <taxon>Phyllobacteriaceae</taxon>
        <taxon>Aquamicrobium</taxon>
    </lineage>
</organism>
<dbReference type="Proteomes" id="UP001549076">
    <property type="component" value="Unassembled WGS sequence"/>
</dbReference>
<feature type="transmembrane region" description="Helical" evidence="6">
    <location>
        <begin position="151"/>
        <end position="171"/>
    </location>
</feature>
<evidence type="ECO:0000256" key="4">
    <source>
        <dbReference type="ARBA" id="ARBA00022989"/>
    </source>
</evidence>